<evidence type="ECO:0000259" key="5">
    <source>
        <dbReference type="Pfam" id="PF03717"/>
    </source>
</evidence>
<dbReference type="GO" id="GO:0004180">
    <property type="term" value="F:carboxypeptidase activity"/>
    <property type="evidence" value="ECO:0007669"/>
    <property type="project" value="UniProtKB-KW"/>
</dbReference>
<dbReference type="PANTHER" id="PTHR30627">
    <property type="entry name" value="PEPTIDOGLYCAN D,D-TRANSPEPTIDASE"/>
    <property type="match status" value="1"/>
</dbReference>
<dbReference type="GO" id="GO:0016757">
    <property type="term" value="F:glycosyltransferase activity"/>
    <property type="evidence" value="ECO:0007669"/>
    <property type="project" value="UniProtKB-KW"/>
</dbReference>
<dbReference type="SUPFAM" id="SSF56601">
    <property type="entry name" value="beta-lactamase/transpeptidase-like"/>
    <property type="match status" value="1"/>
</dbReference>
<keyword evidence="7" id="KW-1185">Reference proteome</keyword>
<dbReference type="PANTHER" id="PTHR30627:SF1">
    <property type="entry name" value="PEPTIDOGLYCAN D,D-TRANSPEPTIDASE FTSI"/>
    <property type="match status" value="1"/>
</dbReference>
<sequence precursor="true">MLGVPKNRLDLIIGLFMLAFVILTVRAVDLSILQGPQLREMAEQQHERRIPVPANRGLILDRHGRTLGISLPMKTLSVDASRIQDPEHLASMLYEHLGMSKEKLIQKLRSAKPGSFPIIKRQIPPMEALKISRLDLDELFFLPESKRVYPMGEVTAHVVGYTNFNGEGREGMEGAFNDHLKGKPGTRLIVRDRLGRLMPGGTSLERAEPGTDLVLTIDANIQYIAYRALLKSVRNTNAKAGTVVVMNPNNGEILALVNQPSYNPNDLRHSQDHQRRNRAIMDTYEPGSTFKIFTVAAALDKHIVTPDHLINAENGRFRVADRIIQDFSRHKILTVSQVLQKSSNIGAAKIGLLTGLELQESYLQKFGFGSGTGIELPYEARGRIPDVSQYRQVGLASRSYGYGITATPLQLVTAASAVVNGGLLYPPRLVARQVVKGHSHLAEQAKPVRVINASTSKMMRDILKGVVDPDGTAPEADVEGYSVAGKTGTARKAGPKSQGYDRRYFASFVGFVPAQAPQLVIYVSIDEPQGKRYYGGQVAAPVFQEIAEEVLPLLAVLPETRRKNKTPLPPIDGYVFNPDRDTKDPSDVKNASLANALQVFSRKEIIPLVSGSGKVQLVEEVEQGQIRLTLQ</sequence>
<organism evidence="6 7">
    <name type="scientific">Magnetococcus marinus (strain ATCC BAA-1437 / JCM 17883 / MC-1)</name>
    <dbReference type="NCBI Taxonomy" id="156889"/>
    <lineage>
        <taxon>Bacteria</taxon>
        <taxon>Pseudomonadati</taxon>
        <taxon>Pseudomonadota</taxon>
        <taxon>Magnetococcia</taxon>
        <taxon>Magnetococcales</taxon>
        <taxon>Magnetococcaceae</taxon>
        <taxon>Magnetococcus</taxon>
    </lineage>
</organism>
<keyword evidence="6" id="KW-0328">Glycosyltransferase</keyword>
<dbReference type="KEGG" id="mgm:Mmc1_0759"/>
<dbReference type="Pfam" id="PF03717">
    <property type="entry name" value="PBP_dimer"/>
    <property type="match status" value="1"/>
</dbReference>
<reference evidence="6 7" key="2">
    <citation type="journal article" date="2012" name="Int. J. Syst. Evol. Microbiol.">
        <title>Magnetococcus marinus gen. nov., sp. nov., a marine, magnetotactic bacterium that represents a novel lineage (Magnetococcaceae fam. nov.; Magnetococcales ord. nov.) at the base of the Alphaproteobacteria.</title>
        <authorList>
            <person name="Bazylinski D.A."/>
            <person name="Williams T.J."/>
            <person name="Lefevre C.T."/>
            <person name="Berg R.J."/>
            <person name="Zhang C.L."/>
            <person name="Bowser S.S."/>
            <person name="Dean A.J."/>
            <person name="Beveridge T.J."/>
        </authorList>
    </citation>
    <scope>NUCLEOTIDE SEQUENCE [LARGE SCALE GENOMIC DNA]</scope>
    <source>
        <strain evidence="7">ATCC BAA-1437 / JCM 17883 / MC-1</strain>
    </source>
</reference>
<keyword evidence="2" id="KW-0121">Carboxypeptidase</keyword>
<dbReference type="GO" id="GO:0071555">
    <property type="term" value="P:cell wall organization"/>
    <property type="evidence" value="ECO:0007669"/>
    <property type="project" value="TreeGrafter"/>
</dbReference>
<dbReference type="eggNOG" id="COG0768">
    <property type="taxonomic scope" value="Bacteria"/>
</dbReference>
<dbReference type="InterPro" id="IPR012338">
    <property type="entry name" value="Beta-lactam/transpept-like"/>
</dbReference>
<dbReference type="Proteomes" id="UP000002586">
    <property type="component" value="Chromosome"/>
</dbReference>
<dbReference type="Gene3D" id="3.40.710.10">
    <property type="entry name" value="DD-peptidase/beta-lactamase superfamily"/>
    <property type="match status" value="1"/>
</dbReference>
<dbReference type="InterPro" id="IPR036138">
    <property type="entry name" value="PBP_dimer_sf"/>
</dbReference>
<dbReference type="Pfam" id="PF00905">
    <property type="entry name" value="Transpeptidase"/>
    <property type="match status" value="1"/>
</dbReference>
<dbReference type="GO" id="GO:0005886">
    <property type="term" value="C:plasma membrane"/>
    <property type="evidence" value="ECO:0007669"/>
    <property type="project" value="TreeGrafter"/>
</dbReference>
<dbReference type="EMBL" id="CP000471">
    <property type="protein sequence ID" value="ABK43280.1"/>
    <property type="molecule type" value="Genomic_DNA"/>
</dbReference>
<name>A0L5N7_MAGMM</name>
<dbReference type="InterPro" id="IPR005311">
    <property type="entry name" value="PBP_dimer"/>
</dbReference>
<feature type="domain" description="Penicillin-binding protein transpeptidase" evidence="4">
    <location>
        <begin position="241"/>
        <end position="547"/>
    </location>
</feature>
<dbReference type="InterPro" id="IPR001460">
    <property type="entry name" value="PCN-bd_Tpept"/>
</dbReference>
<dbReference type="EC" id="2.4.1.129" evidence="6"/>
<keyword evidence="2" id="KW-0645">Protease</keyword>
<evidence type="ECO:0000313" key="6">
    <source>
        <dbReference type="EMBL" id="ABK43280.1"/>
    </source>
</evidence>
<proteinExistence type="predicted"/>
<dbReference type="SUPFAM" id="SSF56519">
    <property type="entry name" value="Penicillin binding protein dimerisation domain"/>
    <property type="match status" value="1"/>
</dbReference>
<evidence type="ECO:0000256" key="3">
    <source>
        <dbReference type="ARBA" id="ARBA00023136"/>
    </source>
</evidence>
<comment type="subcellular location">
    <subcellularLocation>
        <location evidence="1">Membrane</location>
    </subcellularLocation>
</comment>
<reference evidence="7" key="1">
    <citation type="journal article" date="2009" name="Appl. Environ. Microbiol.">
        <title>Complete genome sequence of the chemolithoautotrophic marine magnetotactic coccus strain MC-1.</title>
        <authorList>
            <person name="Schubbe S."/>
            <person name="Williams T.J."/>
            <person name="Xie G."/>
            <person name="Kiss H.E."/>
            <person name="Brettin T.S."/>
            <person name="Martinez D."/>
            <person name="Ross C.A."/>
            <person name="Schuler D."/>
            <person name="Cox B.L."/>
            <person name="Nealson K.H."/>
            <person name="Bazylinski D.A."/>
        </authorList>
    </citation>
    <scope>NUCLEOTIDE SEQUENCE [LARGE SCALE GENOMIC DNA]</scope>
    <source>
        <strain evidence="7">ATCC BAA-1437 / JCM 17883 / MC-1</strain>
    </source>
</reference>
<evidence type="ECO:0000256" key="2">
    <source>
        <dbReference type="ARBA" id="ARBA00022645"/>
    </source>
</evidence>
<evidence type="ECO:0000313" key="7">
    <source>
        <dbReference type="Proteomes" id="UP000002586"/>
    </source>
</evidence>
<keyword evidence="3" id="KW-0472">Membrane</keyword>
<gene>
    <name evidence="6" type="ordered locus">Mmc1_0759</name>
</gene>
<dbReference type="AlphaFoldDB" id="A0L5N7"/>
<accession>A0L5N7</accession>
<dbReference type="Gene3D" id="3.90.1310.10">
    <property type="entry name" value="Penicillin-binding protein 2a (Domain 2)"/>
    <property type="match status" value="1"/>
</dbReference>
<feature type="domain" description="Penicillin-binding protein dimerisation" evidence="5">
    <location>
        <begin position="52"/>
        <end position="197"/>
    </location>
</feature>
<dbReference type="InterPro" id="IPR050515">
    <property type="entry name" value="Beta-lactam/transpept"/>
</dbReference>
<keyword evidence="2" id="KW-0378">Hydrolase</keyword>
<dbReference type="HOGENOM" id="CLU_009289_6_2_5"/>
<dbReference type="GO" id="GO:0008658">
    <property type="term" value="F:penicillin binding"/>
    <property type="evidence" value="ECO:0007669"/>
    <property type="project" value="InterPro"/>
</dbReference>
<dbReference type="STRING" id="156889.Mmc1_0759"/>
<dbReference type="Gene3D" id="3.30.450.330">
    <property type="match status" value="1"/>
</dbReference>
<evidence type="ECO:0000256" key="1">
    <source>
        <dbReference type="ARBA" id="ARBA00004370"/>
    </source>
</evidence>
<keyword evidence="6" id="KW-0808">Transferase</keyword>
<evidence type="ECO:0000259" key="4">
    <source>
        <dbReference type="Pfam" id="PF00905"/>
    </source>
</evidence>
<protein>
    <submittedName>
        <fullName evidence="6">Peptidoglycan synthetase FtsI</fullName>
        <ecNumber evidence="6">2.4.1.129</ecNumber>
    </submittedName>
</protein>